<dbReference type="EnsemblMetazoa" id="G1728.1">
    <property type="protein sequence ID" value="G1728.1:cds"/>
    <property type="gene ID" value="G1728"/>
</dbReference>
<dbReference type="GO" id="GO:0004713">
    <property type="term" value="F:protein tyrosine kinase activity"/>
    <property type="evidence" value="ECO:0007669"/>
    <property type="project" value="InterPro"/>
</dbReference>
<reference evidence="11" key="1">
    <citation type="submission" date="2022-08" db="UniProtKB">
        <authorList>
            <consortium name="EnsemblMetazoa"/>
        </authorList>
    </citation>
    <scope>IDENTIFICATION</scope>
    <source>
        <strain evidence="11">05x7-T-G4-1.051#20</strain>
    </source>
</reference>
<evidence type="ECO:0000256" key="9">
    <source>
        <dbReference type="SAM" id="MobiDB-lite"/>
    </source>
</evidence>
<evidence type="ECO:0000256" key="4">
    <source>
        <dbReference type="ARBA" id="ARBA00022741"/>
    </source>
</evidence>
<dbReference type="Pfam" id="PF08719">
    <property type="entry name" value="NADAR"/>
    <property type="match status" value="1"/>
</dbReference>
<dbReference type="Gene3D" id="3.30.200.20">
    <property type="entry name" value="Phosphorylase Kinase, domain 1"/>
    <property type="match status" value="1"/>
</dbReference>
<dbReference type="SMART" id="SM00219">
    <property type="entry name" value="TyrKc"/>
    <property type="match status" value="1"/>
</dbReference>
<evidence type="ECO:0000313" key="11">
    <source>
        <dbReference type="EnsemblMetazoa" id="G1728.1:cds"/>
    </source>
</evidence>
<dbReference type="NCBIfam" id="TIGR02464">
    <property type="entry name" value="ribofla_fusion"/>
    <property type="match status" value="1"/>
</dbReference>
<comment type="catalytic activity">
    <reaction evidence="8">
        <text>L-seryl-[protein] + ATP = O-phospho-L-seryl-[protein] + ADP + H(+)</text>
        <dbReference type="Rhea" id="RHEA:17989"/>
        <dbReference type="Rhea" id="RHEA-COMP:9863"/>
        <dbReference type="Rhea" id="RHEA-COMP:11604"/>
        <dbReference type="ChEBI" id="CHEBI:15378"/>
        <dbReference type="ChEBI" id="CHEBI:29999"/>
        <dbReference type="ChEBI" id="CHEBI:30616"/>
        <dbReference type="ChEBI" id="CHEBI:83421"/>
        <dbReference type="ChEBI" id="CHEBI:456216"/>
        <dbReference type="EC" id="2.7.11.1"/>
    </reaction>
</comment>
<dbReference type="PROSITE" id="PS50011">
    <property type="entry name" value="PROTEIN_KINASE_DOM"/>
    <property type="match status" value="1"/>
</dbReference>
<protein>
    <recommendedName>
        <fullName evidence="1">non-specific serine/threonine protein kinase</fullName>
        <ecNumber evidence="1">2.7.11.1</ecNumber>
    </recommendedName>
</protein>
<dbReference type="InterPro" id="IPR000719">
    <property type="entry name" value="Prot_kinase_dom"/>
</dbReference>
<dbReference type="InterPro" id="IPR012816">
    <property type="entry name" value="NADAR"/>
</dbReference>
<keyword evidence="5" id="KW-0418">Kinase</keyword>
<evidence type="ECO:0000256" key="8">
    <source>
        <dbReference type="ARBA" id="ARBA00048679"/>
    </source>
</evidence>
<dbReference type="PANTHER" id="PTHR44899">
    <property type="entry name" value="CAMK FAMILY PROTEIN KINASE"/>
    <property type="match status" value="1"/>
</dbReference>
<dbReference type="CDD" id="cd15457">
    <property type="entry name" value="NADAR"/>
    <property type="match status" value="1"/>
</dbReference>
<dbReference type="GO" id="GO:0004674">
    <property type="term" value="F:protein serine/threonine kinase activity"/>
    <property type="evidence" value="ECO:0007669"/>
    <property type="project" value="UniProtKB-KW"/>
</dbReference>
<evidence type="ECO:0000256" key="5">
    <source>
        <dbReference type="ARBA" id="ARBA00022777"/>
    </source>
</evidence>
<organism evidence="11 12">
    <name type="scientific">Magallana gigas</name>
    <name type="common">Pacific oyster</name>
    <name type="synonym">Crassostrea gigas</name>
    <dbReference type="NCBI Taxonomy" id="29159"/>
    <lineage>
        <taxon>Eukaryota</taxon>
        <taxon>Metazoa</taxon>
        <taxon>Spiralia</taxon>
        <taxon>Lophotrochozoa</taxon>
        <taxon>Mollusca</taxon>
        <taxon>Bivalvia</taxon>
        <taxon>Autobranchia</taxon>
        <taxon>Pteriomorphia</taxon>
        <taxon>Ostreida</taxon>
        <taxon>Ostreoidea</taxon>
        <taxon>Ostreidae</taxon>
        <taxon>Magallana</taxon>
    </lineage>
</organism>
<dbReference type="SUPFAM" id="SSF56112">
    <property type="entry name" value="Protein kinase-like (PK-like)"/>
    <property type="match status" value="1"/>
</dbReference>
<evidence type="ECO:0000259" key="10">
    <source>
        <dbReference type="PROSITE" id="PS50011"/>
    </source>
</evidence>
<keyword evidence="3" id="KW-0808">Transferase</keyword>
<keyword evidence="4" id="KW-0547">Nucleotide-binding</keyword>
<name>A0A8W8J528_MAGGI</name>
<dbReference type="EC" id="2.7.11.1" evidence="1"/>
<evidence type="ECO:0000313" key="12">
    <source>
        <dbReference type="Proteomes" id="UP000005408"/>
    </source>
</evidence>
<evidence type="ECO:0000256" key="6">
    <source>
        <dbReference type="ARBA" id="ARBA00022840"/>
    </source>
</evidence>
<dbReference type="OMA" id="WEQMERM"/>
<evidence type="ECO:0000256" key="2">
    <source>
        <dbReference type="ARBA" id="ARBA00022527"/>
    </source>
</evidence>
<keyword evidence="2" id="KW-0723">Serine/threonine-protein kinase</keyword>
<dbReference type="Gene3D" id="1.10.357.40">
    <property type="entry name" value="YbiA-like"/>
    <property type="match status" value="1"/>
</dbReference>
<keyword evidence="6" id="KW-0067">ATP-binding</keyword>
<feature type="region of interest" description="Disordered" evidence="9">
    <location>
        <begin position="314"/>
        <end position="354"/>
    </location>
</feature>
<dbReference type="PANTHER" id="PTHR44899:SF7">
    <property type="entry name" value="NIMA-RELATED KINASE"/>
    <property type="match status" value="1"/>
</dbReference>
<dbReference type="PROSITE" id="PS00109">
    <property type="entry name" value="PROTEIN_KINASE_TYR"/>
    <property type="match status" value="1"/>
</dbReference>
<comment type="catalytic activity">
    <reaction evidence="7">
        <text>L-threonyl-[protein] + ATP = O-phospho-L-threonyl-[protein] + ADP + H(+)</text>
        <dbReference type="Rhea" id="RHEA:46608"/>
        <dbReference type="Rhea" id="RHEA-COMP:11060"/>
        <dbReference type="Rhea" id="RHEA-COMP:11605"/>
        <dbReference type="ChEBI" id="CHEBI:15378"/>
        <dbReference type="ChEBI" id="CHEBI:30013"/>
        <dbReference type="ChEBI" id="CHEBI:30616"/>
        <dbReference type="ChEBI" id="CHEBI:61977"/>
        <dbReference type="ChEBI" id="CHEBI:456216"/>
        <dbReference type="EC" id="2.7.11.1"/>
    </reaction>
</comment>
<dbReference type="InterPro" id="IPR020635">
    <property type="entry name" value="Tyr_kinase_cat_dom"/>
</dbReference>
<dbReference type="Pfam" id="PF00069">
    <property type="entry name" value="Pkinase"/>
    <property type="match status" value="1"/>
</dbReference>
<accession>A0A8W8J528</accession>
<feature type="domain" description="Protein kinase" evidence="10">
    <location>
        <begin position="8"/>
        <end position="264"/>
    </location>
</feature>
<evidence type="ECO:0000256" key="3">
    <source>
        <dbReference type="ARBA" id="ARBA00022679"/>
    </source>
</evidence>
<dbReference type="SUPFAM" id="SSF143990">
    <property type="entry name" value="YbiA-like"/>
    <property type="match status" value="1"/>
</dbReference>
<feature type="compositionally biased region" description="Polar residues" evidence="9">
    <location>
        <begin position="314"/>
        <end position="337"/>
    </location>
</feature>
<evidence type="ECO:0000256" key="1">
    <source>
        <dbReference type="ARBA" id="ARBA00012513"/>
    </source>
</evidence>
<dbReference type="InterPro" id="IPR051131">
    <property type="entry name" value="NEK_Ser/Thr_kinase_NIMA"/>
</dbReference>
<evidence type="ECO:0000256" key="7">
    <source>
        <dbReference type="ARBA" id="ARBA00047899"/>
    </source>
</evidence>
<dbReference type="InterPro" id="IPR011009">
    <property type="entry name" value="Kinase-like_dom_sf"/>
</dbReference>
<proteinExistence type="predicted"/>
<dbReference type="AlphaFoldDB" id="A0A8W8J528"/>
<feature type="compositionally biased region" description="Basic and acidic residues" evidence="9">
    <location>
        <begin position="338"/>
        <end position="349"/>
    </location>
</feature>
<dbReference type="Proteomes" id="UP000005408">
    <property type="component" value="Unassembled WGS sequence"/>
</dbReference>
<dbReference type="OrthoDB" id="248923at2759"/>
<dbReference type="InterPro" id="IPR037238">
    <property type="entry name" value="YbiA-like_sf"/>
</dbReference>
<keyword evidence="12" id="KW-1185">Reference proteome</keyword>
<dbReference type="InterPro" id="IPR008266">
    <property type="entry name" value="Tyr_kinase_AS"/>
</dbReference>
<dbReference type="Gene3D" id="1.10.510.10">
    <property type="entry name" value="Transferase(Phosphotransferase) domain 1"/>
    <property type="match status" value="1"/>
</dbReference>
<dbReference type="GO" id="GO:0005524">
    <property type="term" value="F:ATP binding"/>
    <property type="evidence" value="ECO:0007669"/>
    <property type="project" value="UniProtKB-KW"/>
</dbReference>
<sequence length="594" mass="68782">MTPEGGQFELEALIEEGSYGTVFEYFDKSDGMRKVAMKKINLSKLSKNDRSSAETEARLLTTLQHQYILHAVSTFQEKETLCIETEFCDHGDLEQYLKSRKGKSLEEQRIVEWFRQICSALEYLHGRNVLHRDIRTRNIFLTGKEMTAKLGNFGLAKVLESFNNQDLSVRDNPYYMNPDAFAYIHYNSKTDIWALGVCVYEMVALKLPSDVPDIQQLGLNIFHAKLPPLPNGYSRALIEMLKWMMCRETERRPSALELLQNVLFKNHSASKAFFLPDENTTREKLSTCQDMDKTISNNPEYENNLPSKSTVLNSESFDATTPDTELSNVSGSETSSENFERTMAADRARSTLRPPPSTFTRFRSVLRSVKDWMIGDAGSYEINCATENTDMRSLQDEGKENFSAESREGLKNQIRFWNKNLPNEKHLYKYFWKEHSVFSQWYSCTFTVDEQTYSSAEQYMMHQKAVLMDDEESAKLILALNEPEEIKRIGRHIKNFNQELWEIYCLDVVEKGNMAKFSQNEKLRDELFSTYPKTLVEASPIDRIWGIGLSEKDKRAWNKETWRGQNLLGQILTKVRDKLMEPFLKPVDTEKGLV</sequence>